<dbReference type="AlphaFoldDB" id="A0AAU8CSV7"/>
<dbReference type="RefSeq" id="WP_353642810.1">
    <property type="nucleotide sequence ID" value="NZ_CP159253.1"/>
</dbReference>
<accession>A0AAU8CSV7</accession>
<evidence type="ECO:0000313" key="1">
    <source>
        <dbReference type="EMBL" id="XCG49658.1"/>
    </source>
</evidence>
<evidence type="ECO:0008006" key="2">
    <source>
        <dbReference type="Google" id="ProtNLM"/>
    </source>
</evidence>
<name>A0AAU8CSV7_9HYPH</name>
<sequence>MWLPPVMQDCGLVDVRVFLSGLHAARIAPGKQPLPALVKHQETREVASSGGSANTWRSSPPLLGPMPIDHLAAIDFCHCIRAARGAYAHRVRGIRASVFLAAFTALKKPITS</sequence>
<protein>
    <recommendedName>
        <fullName evidence="2">Transposase</fullName>
    </recommendedName>
</protein>
<reference evidence="1" key="1">
    <citation type="submission" date="2024-06" db="EMBL/GenBank/DDBJ databases">
        <title>Mesorhizobium karijinii sp. nov., a symbiont of the iconic Swainsona formosa from arid Australia.</title>
        <authorList>
            <person name="Hill Y.J."/>
            <person name="Watkin E.L.J."/>
            <person name="O'Hara G.W."/>
            <person name="Terpolilli J."/>
            <person name="Tye M.L."/>
            <person name="Kohlmeier M.G."/>
        </authorList>
    </citation>
    <scope>NUCLEOTIDE SEQUENCE</scope>
    <source>
        <strain evidence="1">WSM2240</strain>
    </source>
</reference>
<gene>
    <name evidence="1" type="ORF">ABVK50_03370</name>
</gene>
<organism evidence="1">
    <name type="scientific">Mesorhizobium sp. WSM2240</name>
    <dbReference type="NCBI Taxonomy" id="3228851"/>
    <lineage>
        <taxon>Bacteria</taxon>
        <taxon>Pseudomonadati</taxon>
        <taxon>Pseudomonadota</taxon>
        <taxon>Alphaproteobacteria</taxon>
        <taxon>Hyphomicrobiales</taxon>
        <taxon>Phyllobacteriaceae</taxon>
        <taxon>Mesorhizobium</taxon>
    </lineage>
</organism>
<dbReference type="EMBL" id="CP159253">
    <property type="protein sequence ID" value="XCG49658.1"/>
    <property type="molecule type" value="Genomic_DNA"/>
</dbReference>
<proteinExistence type="predicted"/>